<dbReference type="GO" id="GO:1990281">
    <property type="term" value="C:efflux pump complex"/>
    <property type="evidence" value="ECO:0007669"/>
    <property type="project" value="TreeGrafter"/>
</dbReference>
<dbReference type="GO" id="GO:0015562">
    <property type="term" value="F:efflux transmembrane transporter activity"/>
    <property type="evidence" value="ECO:0007669"/>
    <property type="project" value="InterPro"/>
</dbReference>
<evidence type="ECO:0000256" key="1">
    <source>
        <dbReference type="ARBA" id="ARBA00004442"/>
    </source>
</evidence>
<feature type="signal peptide" evidence="8">
    <location>
        <begin position="1"/>
        <end position="26"/>
    </location>
</feature>
<protein>
    <submittedName>
        <fullName evidence="9">TolC family outer membrane protein</fullName>
    </submittedName>
</protein>
<proteinExistence type="inferred from homology"/>
<keyword evidence="8" id="KW-0732">Signal</keyword>
<organism evidence="9 10">
    <name type="scientific">Pelagovum pacificum</name>
    <dbReference type="NCBI Taxonomy" id="2588711"/>
    <lineage>
        <taxon>Bacteria</taxon>
        <taxon>Pseudomonadati</taxon>
        <taxon>Pseudomonadota</taxon>
        <taxon>Alphaproteobacteria</taxon>
        <taxon>Rhodobacterales</taxon>
        <taxon>Paracoccaceae</taxon>
        <taxon>Pelagovum</taxon>
    </lineage>
</organism>
<comment type="caution">
    <text evidence="9">The sequence shown here is derived from an EMBL/GenBank/DDBJ whole genome shotgun (WGS) entry which is preliminary data.</text>
</comment>
<dbReference type="Pfam" id="PF02321">
    <property type="entry name" value="OEP"/>
    <property type="match status" value="2"/>
</dbReference>
<evidence type="ECO:0000256" key="5">
    <source>
        <dbReference type="ARBA" id="ARBA00022692"/>
    </source>
</evidence>
<dbReference type="InterPro" id="IPR010130">
    <property type="entry name" value="T1SS_OMP_TolC"/>
</dbReference>
<feature type="chain" id="PRO_5022974682" evidence="8">
    <location>
        <begin position="27"/>
        <end position="452"/>
    </location>
</feature>
<evidence type="ECO:0000256" key="4">
    <source>
        <dbReference type="ARBA" id="ARBA00022452"/>
    </source>
</evidence>
<name>A0A5C5G811_9RHOB</name>
<dbReference type="RefSeq" id="WP_140197112.1">
    <property type="nucleotide sequence ID" value="NZ_CP065915.1"/>
</dbReference>
<accession>A0A5C5G811</accession>
<evidence type="ECO:0000256" key="8">
    <source>
        <dbReference type="SAM" id="SignalP"/>
    </source>
</evidence>
<evidence type="ECO:0000256" key="6">
    <source>
        <dbReference type="ARBA" id="ARBA00023136"/>
    </source>
</evidence>
<gene>
    <name evidence="9" type="ORF">FHY64_17240</name>
</gene>
<dbReference type="SUPFAM" id="SSF56954">
    <property type="entry name" value="Outer membrane efflux proteins (OEP)"/>
    <property type="match status" value="1"/>
</dbReference>
<reference evidence="9 10" key="1">
    <citation type="submission" date="2019-06" db="EMBL/GenBank/DDBJ databases">
        <title>Genome of new Rhodobacteraceae sp. SM1903.</title>
        <authorList>
            <person name="Ren X."/>
        </authorList>
    </citation>
    <scope>NUCLEOTIDE SEQUENCE [LARGE SCALE GENOMIC DNA]</scope>
    <source>
        <strain evidence="9 10">SM1903</strain>
    </source>
</reference>
<keyword evidence="5" id="KW-0812">Transmembrane</keyword>
<keyword evidence="4" id="KW-1134">Transmembrane beta strand</keyword>
<keyword evidence="7" id="KW-0998">Cell outer membrane</keyword>
<dbReference type="GO" id="GO:0009279">
    <property type="term" value="C:cell outer membrane"/>
    <property type="evidence" value="ECO:0007669"/>
    <property type="project" value="UniProtKB-SubCell"/>
</dbReference>
<dbReference type="InterPro" id="IPR003423">
    <property type="entry name" value="OMP_efflux"/>
</dbReference>
<dbReference type="AlphaFoldDB" id="A0A5C5G811"/>
<dbReference type="PANTHER" id="PTHR30026">
    <property type="entry name" value="OUTER MEMBRANE PROTEIN TOLC"/>
    <property type="match status" value="1"/>
</dbReference>
<evidence type="ECO:0000313" key="10">
    <source>
        <dbReference type="Proteomes" id="UP000314011"/>
    </source>
</evidence>
<dbReference type="PANTHER" id="PTHR30026:SF22">
    <property type="entry name" value="OUTER MEMBRANE EFFLUX PROTEIN"/>
    <property type="match status" value="1"/>
</dbReference>
<dbReference type="OrthoDB" id="9789368at2"/>
<dbReference type="InterPro" id="IPR051906">
    <property type="entry name" value="TolC-like"/>
</dbReference>
<dbReference type="Proteomes" id="UP000314011">
    <property type="component" value="Unassembled WGS sequence"/>
</dbReference>
<dbReference type="GO" id="GO:0015288">
    <property type="term" value="F:porin activity"/>
    <property type="evidence" value="ECO:0007669"/>
    <property type="project" value="TreeGrafter"/>
</dbReference>
<sequence length="452" mass="48079">MKKLTATLRGIAVGALLAGSAIQASAETLADTLVSAYENSGLLDQNRALLRAADEDVATAAAALAPILSWTASANVTDPRGVDTITTSVGVNMQLLVYDFGASQLAIEAQKEVVLATRQSLIDVEQQILLRAVTAHLNIRRAAEFVALRESNVRVITQELRASEDRFEVGEITRTDVSLAESALAAARSELAAAQGDLRQAIEEYRAAVGRAPGNLQPVSPAPLQYGMDEAKAFAVRNHPTAIAAQHNVTAAELNIRRAEASYRPTVTLNGGLNYDNDFNRTEQFGLSIGGPISQGGALASNVRRAMANRDAQRSGLYVTKTNIEQQVGNAYALLAVARASLDASNRQISSARVAFQGVREEATLGARTTLDVLNAEQDLLNAEAAQVSARIDEVLATYQVLSSMGLLTAQNLNLGVQSYDPAAYYNLVQDAPLALSDRGRALDRVLRAIGD</sequence>
<dbReference type="EMBL" id="VFFF01000003">
    <property type="protein sequence ID" value="TNY30854.1"/>
    <property type="molecule type" value="Genomic_DNA"/>
</dbReference>
<keyword evidence="3" id="KW-0813">Transport</keyword>
<comment type="similarity">
    <text evidence="2">Belongs to the outer membrane factor (OMF) (TC 1.B.17) family.</text>
</comment>
<keyword evidence="10" id="KW-1185">Reference proteome</keyword>
<dbReference type="NCBIfam" id="TIGR01844">
    <property type="entry name" value="type_I_sec_TolC"/>
    <property type="match status" value="1"/>
</dbReference>
<evidence type="ECO:0000256" key="3">
    <source>
        <dbReference type="ARBA" id="ARBA00022448"/>
    </source>
</evidence>
<evidence type="ECO:0000256" key="7">
    <source>
        <dbReference type="ARBA" id="ARBA00023237"/>
    </source>
</evidence>
<evidence type="ECO:0000313" key="9">
    <source>
        <dbReference type="EMBL" id="TNY30854.1"/>
    </source>
</evidence>
<comment type="subcellular location">
    <subcellularLocation>
        <location evidence="1">Cell outer membrane</location>
    </subcellularLocation>
</comment>
<keyword evidence="6" id="KW-0472">Membrane</keyword>
<evidence type="ECO:0000256" key="2">
    <source>
        <dbReference type="ARBA" id="ARBA00007613"/>
    </source>
</evidence>
<dbReference type="Gene3D" id="1.20.1600.10">
    <property type="entry name" value="Outer membrane efflux proteins (OEP)"/>
    <property type="match status" value="1"/>
</dbReference>